<keyword evidence="7" id="KW-1185">Reference proteome</keyword>
<dbReference type="Pfam" id="PF01926">
    <property type="entry name" value="MMR_HSR1"/>
    <property type="match status" value="1"/>
</dbReference>
<dbReference type="InterPro" id="IPR016478">
    <property type="entry name" value="GTPase_MTG1"/>
</dbReference>
<dbReference type="AlphaFoldDB" id="A0A8J8P7T4"/>
<feature type="binding site" evidence="4">
    <location>
        <begin position="73"/>
        <end position="76"/>
    </location>
    <ligand>
        <name>GTP</name>
        <dbReference type="ChEBI" id="CHEBI:37565"/>
    </ligand>
</feature>
<dbReference type="SUPFAM" id="SSF52540">
    <property type="entry name" value="P-loop containing nucleoside triphosphate hydrolases"/>
    <property type="match status" value="1"/>
</dbReference>
<dbReference type="PANTHER" id="PTHR45782">
    <property type="entry name" value="MITOCHONDRIAL RIBOSOME-ASSOCIATED GTPASE 1"/>
    <property type="match status" value="1"/>
</dbReference>
<dbReference type="InterPro" id="IPR023179">
    <property type="entry name" value="GTP-bd_ortho_bundle_sf"/>
</dbReference>
<dbReference type="Gene3D" id="3.40.50.300">
    <property type="entry name" value="P-loop containing nucleotide triphosphate hydrolases"/>
    <property type="match status" value="1"/>
</dbReference>
<dbReference type="Gene3D" id="1.10.1580.10">
    <property type="match status" value="1"/>
</dbReference>
<dbReference type="Proteomes" id="UP000785679">
    <property type="component" value="Unassembled WGS sequence"/>
</dbReference>
<dbReference type="PANTHER" id="PTHR45782:SF4">
    <property type="entry name" value="MITOCHONDRIAL RIBOSOME-ASSOCIATED GTPASE 1"/>
    <property type="match status" value="1"/>
</dbReference>
<dbReference type="InterPro" id="IPR027417">
    <property type="entry name" value="P-loop_NTPase"/>
</dbReference>
<evidence type="ECO:0000256" key="3">
    <source>
        <dbReference type="PIRNR" id="PIRNR006230"/>
    </source>
</evidence>
<sequence>MLFRQEFRDLPKHINWFPGHMRKAMDQLEDEIKKANLFIEVRDARIPVTSHNKDLLSLIKDRSPSLKRLVIFNKMDVCTESKTLAHIKRMQETEPKMECIHISTKKNQNVSKVLTFIQNNVSAQFKTVGAWVLVGGIPNVGKSTIINAVRKKDESVNHSKKSGARTGGVPCVTKSITGFKIISDPPKIKEDSEDGLKLAVCANIRDGILEHELVCDYLLYKLNKEAVFNYVNRYALPMRRPTDSIHELSSCIMERFKQTERQSAYDSFLRDFRDGKLGNITFDELPRGV</sequence>
<protein>
    <recommendedName>
        <fullName evidence="3">Mitochondrial GTPase 1</fullName>
    </recommendedName>
</protein>
<dbReference type="OrthoDB" id="269151at2759"/>
<comment type="subcellular location">
    <subcellularLocation>
        <location evidence="3">Mitochondrion inner membrane</location>
        <topology evidence="3">Peripheral membrane protein</topology>
    </subcellularLocation>
</comment>
<dbReference type="InterPro" id="IPR006073">
    <property type="entry name" value="GTP-bd"/>
</dbReference>
<evidence type="ECO:0000256" key="1">
    <source>
        <dbReference type="ARBA" id="ARBA00022741"/>
    </source>
</evidence>
<keyword evidence="3" id="KW-0496">Mitochondrion</keyword>
<comment type="caution">
    <text evidence="6">The sequence shown here is derived from an EMBL/GenBank/DDBJ whole genome shotgun (WGS) entry which is preliminary data.</text>
</comment>
<feature type="domain" description="G" evidence="5">
    <location>
        <begin position="132"/>
        <end position="176"/>
    </location>
</feature>
<evidence type="ECO:0000256" key="2">
    <source>
        <dbReference type="ARBA" id="ARBA00023134"/>
    </source>
</evidence>
<dbReference type="GO" id="GO:0005743">
    <property type="term" value="C:mitochondrial inner membrane"/>
    <property type="evidence" value="ECO:0007669"/>
    <property type="project" value="UniProtKB-SubCell"/>
</dbReference>
<evidence type="ECO:0000259" key="5">
    <source>
        <dbReference type="Pfam" id="PF01926"/>
    </source>
</evidence>
<evidence type="ECO:0000313" key="7">
    <source>
        <dbReference type="Proteomes" id="UP000785679"/>
    </source>
</evidence>
<evidence type="ECO:0000256" key="4">
    <source>
        <dbReference type="PIRSR" id="PIRSR006230-1"/>
    </source>
</evidence>
<feature type="binding site" evidence="4">
    <location>
        <begin position="139"/>
        <end position="144"/>
    </location>
    <ligand>
        <name>GTP</name>
        <dbReference type="ChEBI" id="CHEBI:37565"/>
    </ligand>
</feature>
<evidence type="ECO:0000313" key="6">
    <source>
        <dbReference type="EMBL" id="TNV87534.1"/>
    </source>
</evidence>
<dbReference type="EMBL" id="RRYP01000378">
    <property type="protein sequence ID" value="TNV87534.1"/>
    <property type="molecule type" value="Genomic_DNA"/>
</dbReference>
<dbReference type="GO" id="GO:0003924">
    <property type="term" value="F:GTPase activity"/>
    <property type="evidence" value="ECO:0007669"/>
    <property type="project" value="TreeGrafter"/>
</dbReference>
<dbReference type="GO" id="GO:0032543">
    <property type="term" value="P:mitochondrial translation"/>
    <property type="evidence" value="ECO:0007669"/>
    <property type="project" value="TreeGrafter"/>
</dbReference>
<proteinExistence type="inferred from homology"/>
<keyword evidence="2 3" id="KW-0342">GTP-binding</keyword>
<keyword evidence="1 3" id="KW-0547">Nucleotide-binding</keyword>
<dbReference type="GO" id="GO:0005525">
    <property type="term" value="F:GTP binding"/>
    <property type="evidence" value="ECO:0007669"/>
    <property type="project" value="UniProtKB-KW"/>
</dbReference>
<organism evidence="6 7">
    <name type="scientific">Halteria grandinella</name>
    <dbReference type="NCBI Taxonomy" id="5974"/>
    <lineage>
        <taxon>Eukaryota</taxon>
        <taxon>Sar</taxon>
        <taxon>Alveolata</taxon>
        <taxon>Ciliophora</taxon>
        <taxon>Intramacronucleata</taxon>
        <taxon>Spirotrichea</taxon>
        <taxon>Stichotrichia</taxon>
        <taxon>Sporadotrichida</taxon>
        <taxon>Halteriidae</taxon>
        <taxon>Halteria</taxon>
    </lineage>
</organism>
<reference evidence="6" key="1">
    <citation type="submission" date="2019-06" db="EMBL/GenBank/DDBJ databases">
        <authorList>
            <person name="Zheng W."/>
        </authorList>
    </citation>
    <scope>NUCLEOTIDE SEQUENCE</scope>
    <source>
        <strain evidence="6">QDHG01</strain>
    </source>
</reference>
<name>A0A8J8P7T4_HALGN</name>
<accession>A0A8J8P7T4</accession>
<comment type="similarity">
    <text evidence="3">Belongs to the TRAFAC class YlqF/YawG GTPase family. MTG1 subfamily.</text>
</comment>
<gene>
    <name evidence="6" type="ORF">FGO68_gene3750</name>
</gene>
<dbReference type="PIRSF" id="PIRSF006230">
    <property type="entry name" value="MG442"/>
    <property type="match status" value="1"/>
</dbReference>